<feature type="region of interest" description="Disordered" evidence="1">
    <location>
        <begin position="16"/>
        <end position="47"/>
    </location>
</feature>
<accession>A0A8H3E5Y4</accession>
<proteinExistence type="predicted"/>
<dbReference type="Gene3D" id="3.40.50.150">
    <property type="entry name" value="Vaccinia Virus protein VP39"/>
    <property type="match status" value="1"/>
</dbReference>
<dbReference type="Proteomes" id="UP000663827">
    <property type="component" value="Unassembled WGS sequence"/>
</dbReference>
<reference evidence="2" key="1">
    <citation type="submission" date="2021-01" db="EMBL/GenBank/DDBJ databases">
        <authorList>
            <person name="Kaushik A."/>
        </authorList>
    </citation>
    <scope>NUCLEOTIDE SEQUENCE</scope>
    <source>
        <strain evidence="2">AG5</strain>
    </source>
</reference>
<dbReference type="AlphaFoldDB" id="A0A8H3E5Y4"/>
<evidence type="ECO:0000313" key="2">
    <source>
        <dbReference type="EMBL" id="CAE7217931.1"/>
    </source>
</evidence>
<comment type="caution">
    <text evidence="2">The sequence shown here is derived from an EMBL/GenBank/DDBJ whole genome shotgun (WGS) entry which is preliminary data.</text>
</comment>
<gene>
    <name evidence="2" type="ORF">RDB_LOCUS162846</name>
</gene>
<sequence length="300" mass="33811">MLFVTELNRVATMRYKPPQASDDHIASQSDRRPWTPKISLRTPSQSWEEDGSIQQRRGLFGMAHSRLESLPRSGLDKSDSGINLTCEQARKKRFKYLTCIPESMLIYMLPHRLTPYLPMLFSLRHYFLLSRSKLGKLTLGGKQLTDYPDETIISILHQNLATNQEQVKTGCSISAVGYAWGADVSPLLSLATHGYDVLILSDLLHFDSSHGDILSTVTQTLKRSPDARVYLAAGLYTHESVRQAFLKAGEEVGLDWTSIENDGIWRGETRVTSDGETWTQEDLSARKANVVAWIGKWRQG</sequence>
<name>A0A8H3E5Y4_9AGAM</name>
<dbReference type="EMBL" id="CAJNJQ010005333">
    <property type="protein sequence ID" value="CAE7217931.1"/>
    <property type="molecule type" value="Genomic_DNA"/>
</dbReference>
<organism evidence="2 3">
    <name type="scientific">Rhizoctonia solani</name>
    <dbReference type="NCBI Taxonomy" id="456999"/>
    <lineage>
        <taxon>Eukaryota</taxon>
        <taxon>Fungi</taxon>
        <taxon>Dikarya</taxon>
        <taxon>Basidiomycota</taxon>
        <taxon>Agaricomycotina</taxon>
        <taxon>Agaricomycetes</taxon>
        <taxon>Cantharellales</taxon>
        <taxon>Ceratobasidiaceae</taxon>
        <taxon>Rhizoctonia</taxon>
    </lineage>
</organism>
<evidence type="ECO:0000313" key="3">
    <source>
        <dbReference type="Proteomes" id="UP000663827"/>
    </source>
</evidence>
<evidence type="ECO:0000256" key="1">
    <source>
        <dbReference type="SAM" id="MobiDB-lite"/>
    </source>
</evidence>
<feature type="compositionally biased region" description="Basic and acidic residues" evidence="1">
    <location>
        <begin position="21"/>
        <end position="33"/>
    </location>
</feature>
<protein>
    <submittedName>
        <fullName evidence="2">Uncharacterized protein</fullName>
    </submittedName>
</protein>
<dbReference type="InterPro" id="IPR029063">
    <property type="entry name" value="SAM-dependent_MTases_sf"/>
</dbReference>